<dbReference type="AlphaFoldDB" id="A0AA36HBK7"/>
<name>A0AA36HBK7_CYLNA</name>
<evidence type="ECO:0000256" key="1">
    <source>
        <dbReference type="ARBA" id="ARBA00022801"/>
    </source>
</evidence>
<dbReference type="InterPro" id="IPR048998">
    <property type="entry name" value="STPR"/>
</dbReference>
<dbReference type="InterPro" id="IPR038765">
    <property type="entry name" value="Papain-like_cys_pep_sf"/>
</dbReference>
<dbReference type="CDD" id="cd22761">
    <property type="entry name" value="OTU_OTUD6"/>
    <property type="match status" value="1"/>
</dbReference>
<dbReference type="InterPro" id="IPR003323">
    <property type="entry name" value="OTU_dom"/>
</dbReference>
<evidence type="ECO:0000256" key="2">
    <source>
        <dbReference type="SAM" id="Coils"/>
    </source>
</evidence>
<dbReference type="SUPFAM" id="SSF54001">
    <property type="entry name" value="Cysteine proteinases"/>
    <property type="match status" value="1"/>
</dbReference>
<dbReference type="Pfam" id="PF21107">
    <property type="entry name" value="STPRs"/>
    <property type="match status" value="1"/>
</dbReference>
<feature type="region of interest" description="Disordered" evidence="3">
    <location>
        <begin position="148"/>
        <end position="168"/>
    </location>
</feature>
<dbReference type="PROSITE" id="PS50802">
    <property type="entry name" value="OTU"/>
    <property type="match status" value="1"/>
</dbReference>
<feature type="region of interest" description="Disordered" evidence="3">
    <location>
        <begin position="1"/>
        <end position="86"/>
    </location>
</feature>
<protein>
    <recommendedName>
        <fullName evidence="4">OTU domain-containing protein</fullName>
    </recommendedName>
</protein>
<feature type="coiled-coil region" evidence="2">
    <location>
        <begin position="338"/>
        <end position="401"/>
    </location>
</feature>
<evidence type="ECO:0000259" key="4">
    <source>
        <dbReference type="PROSITE" id="PS50802"/>
    </source>
</evidence>
<dbReference type="EMBL" id="CATQJL010000316">
    <property type="protein sequence ID" value="CAJ0607260.1"/>
    <property type="molecule type" value="Genomic_DNA"/>
</dbReference>
<proteinExistence type="predicted"/>
<feature type="compositionally biased region" description="Basic and acidic residues" evidence="3">
    <location>
        <begin position="415"/>
        <end position="425"/>
    </location>
</feature>
<feature type="region of interest" description="Disordered" evidence="3">
    <location>
        <begin position="404"/>
        <end position="427"/>
    </location>
</feature>
<dbReference type="PANTHER" id="PTHR12419:SF10">
    <property type="entry name" value="DEUBIQUITINASE OTUD6B"/>
    <property type="match status" value="1"/>
</dbReference>
<feature type="compositionally biased region" description="Basic and acidic residues" evidence="3">
    <location>
        <begin position="1"/>
        <end position="10"/>
    </location>
</feature>
<evidence type="ECO:0000256" key="3">
    <source>
        <dbReference type="SAM" id="MobiDB-lite"/>
    </source>
</evidence>
<feature type="domain" description="OTU" evidence="4">
    <location>
        <begin position="491"/>
        <end position="634"/>
    </location>
</feature>
<dbReference type="Proteomes" id="UP001176961">
    <property type="component" value="Unassembled WGS sequence"/>
</dbReference>
<gene>
    <name evidence="5" type="ORF">CYNAS_LOCUS19243</name>
</gene>
<organism evidence="5 6">
    <name type="scientific">Cylicocyclus nassatus</name>
    <name type="common">Nematode worm</name>
    <dbReference type="NCBI Taxonomy" id="53992"/>
    <lineage>
        <taxon>Eukaryota</taxon>
        <taxon>Metazoa</taxon>
        <taxon>Ecdysozoa</taxon>
        <taxon>Nematoda</taxon>
        <taxon>Chromadorea</taxon>
        <taxon>Rhabditida</taxon>
        <taxon>Rhabditina</taxon>
        <taxon>Rhabditomorpha</taxon>
        <taxon>Strongyloidea</taxon>
        <taxon>Strongylidae</taxon>
        <taxon>Cylicocyclus</taxon>
    </lineage>
</organism>
<evidence type="ECO:0000313" key="6">
    <source>
        <dbReference type="Proteomes" id="UP001176961"/>
    </source>
</evidence>
<accession>A0AA36HBK7</accession>
<keyword evidence="1" id="KW-0378">Hydrolase</keyword>
<feature type="compositionally biased region" description="Polar residues" evidence="3">
    <location>
        <begin position="26"/>
        <end position="46"/>
    </location>
</feature>
<dbReference type="GO" id="GO:0016579">
    <property type="term" value="P:protein deubiquitination"/>
    <property type="evidence" value="ECO:0007669"/>
    <property type="project" value="TreeGrafter"/>
</dbReference>
<dbReference type="GO" id="GO:0004843">
    <property type="term" value="F:cysteine-type deubiquitinase activity"/>
    <property type="evidence" value="ECO:0007669"/>
    <property type="project" value="TreeGrafter"/>
</dbReference>
<dbReference type="InterPro" id="IPR050704">
    <property type="entry name" value="Peptidase_C85-like"/>
</dbReference>
<feature type="compositionally biased region" description="Basic and acidic residues" evidence="3">
    <location>
        <begin position="60"/>
        <end position="86"/>
    </location>
</feature>
<dbReference type="Gene3D" id="3.90.70.80">
    <property type="match status" value="1"/>
</dbReference>
<evidence type="ECO:0000313" key="5">
    <source>
        <dbReference type="EMBL" id="CAJ0607260.1"/>
    </source>
</evidence>
<dbReference type="InterPro" id="IPR049772">
    <property type="entry name" value="OTU_OTUD6"/>
</dbReference>
<keyword evidence="2" id="KW-0175">Coiled coil</keyword>
<reference evidence="5" key="1">
    <citation type="submission" date="2023-07" db="EMBL/GenBank/DDBJ databases">
        <authorList>
            <consortium name="CYATHOMIX"/>
        </authorList>
    </citation>
    <scope>NUCLEOTIDE SEQUENCE</scope>
    <source>
        <strain evidence="5">N/A</strain>
    </source>
</reference>
<comment type="caution">
    <text evidence="5">The sequence shown here is derived from an EMBL/GenBank/DDBJ whole genome shotgun (WGS) entry which is preliminary data.</text>
</comment>
<keyword evidence="6" id="KW-1185">Reference proteome</keyword>
<dbReference type="Pfam" id="PF02338">
    <property type="entry name" value="OTU"/>
    <property type="match status" value="1"/>
</dbReference>
<dbReference type="PANTHER" id="PTHR12419">
    <property type="entry name" value="OTU DOMAIN CONTAINING PROTEIN"/>
    <property type="match status" value="1"/>
</dbReference>
<sequence>MHEASTKSKNDASPSDAVKAQLASRLEQQPSCSRQNLSQSIELNEQSNERPLPRKSLSKKSLETVKERTQRKKVEGKTSGDSNVRADEHKLALLQLDAERCRSNRWRETERQRAERLAKVAERARKRRSTETDEERMLRLRKFAERKRQRAHEGLENEISEGVKRNSTLSSERLENKITVDPEHSRALTLTPSETTVASITDEAEIDLSQQRSEYGFTTSPLMQNVTANGHLSETQRSTVEHEEGCLNENASVIYAPMIAPPEFVAVSSKDSETPLLIGNDENTSPYPYSATEAGAITNENNLLTYRRNHNEEERGDNVPVNQIFYGTIQNMYTNYGAEDVEDEVDPMEELLAQHRKEKKALKEKALSMKKIAKSGNKQKQKETNAEIERLESEMAARHEREISNLKLSLPAATAEEKNSSKEAKDEVDEIDQAFYKEVQVSSRNKKKQAKKEEALRRMQEAVEKDRENAANSLRVTEMTAIQKILDERGLSLVDIAPDGDCLYNAVANQLSRVKGYEQVTGKDMRRRAAKYMRENKEDFVPFLTNESDEPLDEFEFEKYCAGVENESKDGGVWGGEPELNALSRSLERSIELLQPVGPPVIFGENYKNTKPLIIVYHRHAYKLGAHYNSTAIKTIS</sequence>